<comment type="PTM">
    <text evidence="8">Transiently phosphorylated on a His residue during the reaction cycle. Phosphorylation strongly increases the affinity for substrates and increases the rate of nicotinate D-ribonucleotide production. Dephosphorylation regenerates the low-affinity form of the enzyme, leading to product release.</text>
</comment>
<comment type="function">
    <text evidence="8">Catalyzes the synthesis of beta-nicotinate D-ribonucleotide from nicotinate and 5-phospho-D-ribose 1-phosphate at the expense of ATP.</text>
</comment>
<dbReference type="GO" id="GO:0004516">
    <property type="term" value="F:nicotinate phosphoribosyltransferase activity"/>
    <property type="evidence" value="ECO:0007669"/>
    <property type="project" value="UniProtKB-UniRule"/>
</dbReference>
<dbReference type="InterPro" id="IPR006406">
    <property type="entry name" value="Nic_PRibTrfase"/>
</dbReference>
<evidence type="ECO:0000256" key="3">
    <source>
        <dbReference type="ARBA" id="ARBA00013236"/>
    </source>
</evidence>
<dbReference type="NCBIfam" id="TIGR01514">
    <property type="entry name" value="NAPRTase"/>
    <property type="match status" value="1"/>
</dbReference>
<proteinExistence type="inferred from homology"/>
<comment type="similarity">
    <text evidence="2 8">Belongs to the NAPRTase family.</text>
</comment>
<dbReference type="SUPFAM" id="SSF51690">
    <property type="entry name" value="Nicotinate/Quinolinate PRTase C-terminal domain-like"/>
    <property type="match status" value="1"/>
</dbReference>
<dbReference type="EMBL" id="BTGB01000001">
    <property type="protein sequence ID" value="GMM44406.1"/>
    <property type="molecule type" value="Genomic_DNA"/>
</dbReference>
<comment type="caution">
    <text evidence="11">The sequence shown here is derived from an EMBL/GenBank/DDBJ whole genome shotgun (WGS) entry which is preliminary data.</text>
</comment>
<name>A0AAV5QZH7_PICKL</name>
<dbReference type="PIRSF" id="PIRSF000484">
    <property type="entry name" value="NAPRT"/>
    <property type="match status" value="1"/>
</dbReference>
<evidence type="ECO:0000256" key="6">
    <source>
        <dbReference type="ARBA" id="ARBA00022642"/>
    </source>
</evidence>
<feature type="domain" description="Nicotinate/nicotinamide phosphoribosyltransferase" evidence="9">
    <location>
        <begin position="175"/>
        <end position="402"/>
    </location>
</feature>
<dbReference type="GO" id="GO:0034355">
    <property type="term" value="P:NAD+ biosynthetic process via the salvage pathway"/>
    <property type="evidence" value="ECO:0007669"/>
    <property type="project" value="TreeGrafter"/>
</dbReference>
<dbReference type="Pfam" id="PF17767">
    <property type="entry name" value="NAPRTase_N"/>
    <property type="match status" value="1"/>
</dbReference>
<accession>A0AAV5QZH7</accession>
<feature type="domain" description="Nicotinate phosphoribosyltransferase N-terminal" evidence="10">
    <location>
        <begin position="6"/>
        <end position="136"/>
    </location>
</feature>
<dbReference type="InterPro" id="IPR036068">
    <property type="entry name" value="Nicotinate_pribotase-like_C"/>
</dbReference>
<evidence type="ECO:0000256" key="1">
    <source>
        <dbReference type="ARBA" id="ARBA00004952"/>
    </source>
</evidence>
<dbReference type="InterPro" id="IPR041525">
    <property type="entry name" value="N/Namide_PRibTrfase"/>
</dbReference>
<gene>
    <name evidence="11" type="ORF">DAPK24_009810</name>
</gene>
<dbReference type="Proteomes" id="UP001378960">
    <property type="component" value="Unassembled WGS sequence"/>
</dbReference>
<reference evidence="11 12" key="1">
    <citation type="journal article" date="2023" name="Elife">
        <title>Identification of key yeast species and microbe-microbe interactions impacting larval growth of Drosophila in the wild.</title>
        <authorList>
            <person name="Mure A."/>
            <person name="Sugiura Y."/>
            <person name="Maeda R."/>
            <person name="Honda K."/>
            <person name="Sakurai N."/>
            <person name="Takahashi Y."/>
            <person name="Watada M."/>
            <person name="Katoh T."/>
            <person name="Gotoh A."/>
            <person name="Gotoh Y."/>
            <person name="Taniguchi I."/>
            <person name="Nakamura K."/>
            <person name="Hayashi T."/>
            <person name="Katayama T."/>
            <person name="Uemura T."/>
            <person name="Hattori Y."/>
        </authorList>
    </citation>
    <scope>NUCLEOTIDE SEQUENCE [LARGE SCALE GENOMIC DNA]</scope>
    <source>
        <strain evidence="11 12">PK-24</strain>
    </source>
</reference>
<dbReference type="GO" id="GO:0005829">
    <property type="term" value="C:cytosol"/>
    <property type="evidence" value="ECO:0007669"/>
    <property type="project" value="TreeGrafter"/>
</dbReference>
<comment type="catalytic activity">
    <reaction evidence="7 8">
        <text>5-phospho-alpha-D-ribose 1-diphosphate + nicotinate + ATP + H2O = nicotinate beta-D-ribonucleotide + ADP + phosphate + diphosphate</text>
        <dbReference type="Rhea" id="RHEA:36163"/>
        <dbReference type="ChEBI" id="CHEBI:15377"/>
        <dbReference type="ChEBI" id="CHEBI:30616"/>
        <dbReference type="ChEBI" id="CHEBI:32544"/>
        <dbReference type="ChEBI" id="CHEBI:33019"/>
        <dbReference type="ChEBI" id="CHEBI:43474"/>
        <dbReference type="ChEBI" id="CHEBI:57502"/>
        <dbReference type="ChEBI" id="CHEBI:58017"/>
        <dbReference type="ChEBI" id="CHEBI:456216"/>
        <dbReference type="EC" id="6.3.4.21"/>
    </reaction>
</comment>
<dbReference type="PANTHER" id="PTHR11098:SF1">
    <property type="entry name" value="NICOTINATE PHOSPHORIBOSYLTRANSFERASE"/>
    <property type="match status" value="1"/>
</dbReference>
<protein>
    <recommendedName>
        <fullName evidence="3 8">Nicotinate phosphoribosyltransferase</fullName>
        <ecNumber evidence="3 8">6.3.4.21</ecNumber>
    </recommendedName>
</protein>
<dbReference type="SUPFAM" id="SSF54675">
    <property type="entry name" value="Nicotinate/Quinolinate PRTase N-terminal domain-like"/>
    <property type="match status" value="1"/>
</dbReference>
<dbReference type="Gene3D" id="3.20.140.10">
    <property type="entry name" value="nicotinate phosphoribosyltransferase"/>
    <property type="match status" value="1"/>
</dbReference>
<comment type="pathway">
    <text evidence="1 8">Cofactor biosynthesis; NAD(+) biosynthesis; nicotinate D-ribonucleotide from nicotinate: step 1/1.</text>
</comment>
<dbReference type="InterPro" id="IPR007229">
    <property type="entry name" value="Nic_PRibTrfase-Fam"/>
</dbReference>
<evidence type="ECO:0000256" key="4">
    <source>
        <dbReference type="ARBA" id="ARBA00022553"/>
    </source>
</evidence>
<evidence type="ECO:0000313" key="11">
    <source>
        <dbReference type="EMBL" id="GMM44406.1"/>
    </source>
</evidence>
<evidence type="ECO:0000313" key="12">
    <source>
        <dbReference type="Proteomes" id="UP001378960"/>
    </source>
</evidence>
<keyword evidence="12" id="KW-1185">Reference proteome</keyword>
<evidence type="ECO:0000256" key="5">
    <source>
        <dbReference type="ARBA" id="ARBA00022598"/>
    </source>
</evidence>
<keyword evidence="4" id="KW-0597">Phosphoprotein</keyword>
<evidence type="ECO:0000259" key="10">
    <source>
        <dbReference type="Pfam" id="PF17767"/>
    </source>
</evidence>
<dbReference type="InterPro" id="IPR040727">
    <property type="entry name" value="NAPRTase_N"/>
</dbReference>
<dbReference type="PANTHER" id="PTHR11098">
    <property type="entry name" value="NICOTINATE PHOSPHORIBOSYLTRANSFERASE"/>
    <property type="match status" value="1"/>
</dbReference>
<dbReference type="Pfam" id="PF04095">
    <property type="entry name" value="NAPRTase"/>
    <property type="match status" value="1"/>
</dbReference>
<evidence type="ECO:0000256" key="7">
    <source>
        <dbReference type="ARBA" id="ARBA00048668"/>
    </source>
</evidence>
<evidence type="ECO:0000256" key="8">
    <source>
        <dbReference type="RuleBase" id="RU003838"/>
    </source>
</evidence>
<dbReference type="AlphaFoldDB" id="A0AAV5QZH7"/>
<keyword evidence="5 8" id="KW-0436">Ligase</keyword>
<sequence>MIVSLLDTDLYKLTMQAAIHKHYSNIDCEFTLTNRTPEKKFTKIAIDWLIKEINNLSNLRFTDDEINYLHEKLPYFTQDHLNWLKTVKLTPNDEITINLIPEDNDEDDTLYDITISVHGKWEIVTLYEIPVLALVSECYFKFIDTNWTINNQPSTDELITKLSNSKCLKLIENNCKFSEFGTRRRRSFQVQENVIKGMPHNDLVLGTSNVYFAKKYGFNPIGTIGHEWMMGVGAILSTKQNNGYNGYLMANKLSIEQYADTVGKENVGLALTDTYGTKSFLKIFKPFANWYIGVRQDSGDPYEYAKMIKNWYNEININNKIICFSDSLNVDKCIKLKEFCDNINIGCSFGIGTSFTNDFDSSPMNIVIKLKSCGGGNAIKISDNWGKNMGDQLTIDNVKKLLGYVENKWDEGDESKRCNK</sequence>
<organism evidence="11 12">
    <name type="scientific">Pichia kluyveri</name>
    <name type="common">Yeast</name>
    <dbReference type="NCBI Taxonomy" id="36015"/>
    <lineage>
        <taxon>Eukaryota</taxon>
        <taxon>Fungi</taxon>
        <taxon>Dikarya</taxon>
        <taxon>Ascomycota</taxon>
        <taxon>Saccharomycotina</taxon>
        <taxon>Pichiomycetes</taxon>
        <taxon>Pichiales</taxon>
        <taxon>Pichiaceae</taxon>
        <taxon>Pichia</taxon>
    </lineage>
</organism>
<evidence type="ECO:0000259" key="9">
    <source>
        <dbReference type="Pfam" id="PF04095"/>
    </source>
</evidence>
<dbReference type="EC" id="6.3.4.21" evidence="3 8"/>
<evidence type="ECO:0000256" key="2">
    <source>
        <dbReference type="ARBA" id="ARBA00010897"/>
    </source>
</evidence>
<keyword evidence="6 8" id="KW-0662">Pyridine nucleotide biosynthesis</keyword>